<dbReference type="Proteomes" id="UP001229952">
    <property type="component" value="Chromosome"/>
</dbReference>
<sequence length="288" mass="31807">MRFDPQRVLSGGSVADGVVADGPHPWQGLSADELFPSCVLMGPNYESAPAGPGARDPRLLREYLEALLDWCRDQGIRSVSALFLRPDYPEFIDVLRTAGFAMVPMVDRSDMDVTWGDLNGYIAGLRRNQRFAVRRELREIAARGIEISERPIGDEEPELIPLRAQLVTKYGGVPDAKREADSFRHLRDHFGPENVWIVEARKGGALLSFTMLVRDGDQWTALMSGTDYEHPDASFTYFATMFYRPAELAPGQGITTIAYGLGTVQAKRLRGCTVSTLSAAGLLLGRSD</sequence>
<proteinExistence type="predicted"/>
<name>A0ABY9I5B5_9ACTN</name>
<dbReference type="InterPro" id="IPR016181">
    <property type="entry name" value="Acyl_CoA_acyltransferase"/>
</dbReference>
<dbReference type="EC" id="2.3.1.-" evidence="2"/>
<dbReference type="RefSeq" id="WP_306089089.1">
    <property type="nucleotide sequence ID" value="NZ_CP120992.1"/>
</dbReference>
<dbReference type="EMBL" id="CP120992">
    <property type="protein sequence ID" value="WLQ41995.1"/>
    <property type="molecule type" value="Genomic_DNA"/>
</dbReference>
<dbReference type="InterPro" id="IPR038740">
    <property type="entry name" value="BioF2-like_GNAT_dom"/>
</dbReference>
<evidence type="ECO:0000259" key="1">
    <source>
        <dbReference type="Pfam" id="PF13480"/>
    </source>
</evidence>
<accession>A0ABY9I5B5</accession>
<feature type="domain" description="BioF2-like acetyltransferase" evidence="1">
    <location>
        <begin position="128"/>
        <end position="264"/>
    </location>
</feature>
<keyword evidence="3" id="KW-1185">Reference proteome</keyword>
<organism evidence="2 3">
    <name type="scientific">Streptomyces laculatispora</name>
    <dbReference type="NCBI Taxonomy" id="887464"/>
    <lineage>
        <taxon>Bacteria</taxon>
        <taxon>Bacillati</taxon>
        <taxon>Actinomycetota</taxon>
        <taxon>Actinomycetes</taxon>
        <taxon>Kitasatosporales</taxon>
        <taxon>Streptomycetaceae</taxon>
        <taxon>Streptomyces</taxon>
    </lineage>
</organism>
<gene>
    <name evidence="2" type="ORF">P8A22_19715</name>
</gene>
<dbReference type="GO" id="GO:0016746">
    <property type="term" value="F:acyltransferase activity"/>
    <property type="evidence" value="ECO:0007669"/>
    <property type="project" value="UniProtKB-KW"/>
</dbReference>
<evidence type="ECO:0000313" key="2">
    <source>
        <dbReference type="EMBL" id="WLQ41995.1"/>
    </source>
</evidence>
<evidence type="ECO:0000313" key="3">
    <source>
        <dbReference type="Proteomes" id="UP001229952"/>
    </source>
</evidence>
<dbReference type="Gene3D" id="3.40.630.30">
    <property type="match status" value="1"/>
</dbReference>
<keyword evidence="2" id="KW-0012">Acyltransferase</keyword>
<reference evidence="2 3" key="1">
    <citation type="submission" date="2023-03" db="EMBL/GenBank/DDBJ databases">
        <title>Isolation and description of six Streptomyces strains from soil environments, able to metabolize different microbial glucans.</title>
        <authorList>
            <person name="Widen T."/>
            <person name="Larsbrink J."/>
        </authorList>
    </citation>
    <scope>NUCLEOTIDE SEQUENCE [LARGE SCALE GENOMIC DNA]</scope>
    <source>
        <strain evidence="2 3">Mut2</strain>
    </source>
</reference>
<dbReference type="Pfam" id="PF13480">
    <property type="entry name" value="Acetyltransf_6"/>
    <property type="match status" value="1"/>
</dbReference>
<dbReference type="SUPFAM" id="SSF55729">
    <property type="entry name" value="Acyl-CoA N-acyltransferases (Nat)"/>
    <property type="match status" value="1"/>
</dbReference>
<protein>
    <submittedName>
        <fullName evidence="2">GNAT family N-acetyltransferase</fullName>
        <ecNumber evidence="2">2.3.1.-</ecNumber>
    </submittedName>
</protein>
<keyword evidence="2" id="KW-0808">Transferase</keyword>